<protein>
    <submittedName>
        <fullName evidence="2">Uncharacterized protein</fullName>
    </submittedName>
</protein>
<sequence length="195" mass="22827">MSQFAEQTQNQFSELQGSYERMKKLTASIEKIVKTLPEGLAQLRKASEETIKRLNQVFEEQHHTKRDRDFLDQDINKHHYANDCTKAKKKAYAIEKVPEEEFPTEDSKSDSMGDAIREEYDEEKDPREEFLVEYQEETLIEIMHIQLEAGMPQDTANQNLPKHTQDAQKFLVTPTKRMEYIHGTATKMTVFINNI</sequence>
<reference evidence="2" key="1">
    <citation type="submission" date="2021-03" db="EMBL/GenBank/DDBJ databases">
        <title>Draft genome sequence of rust myrtle Austropuccinia psidii MF-1, a brazilian biotype.</title>
        <authorList>
            <person name="Quecine M.C."/>
            <person name="Pachon D.M.R."/>
            <person name="Bonatelli M.L."/>
            <person name="Correr F.H."/>
            <person name="Franceschini L.M."/>
            <person name="Leite T.F."/>
            <person name="Margarido G.R.A."/>
            <person name="Almeida C.A."/>
            <person name="Ferrarezi J.A."/>
            <person name="Labate C.A."/>
        </authorList>
    </citation>
    <scope>NUCLEOTIDE SEQUENCE</scope>
    <source>
        <strain evidence="2">MF-1</strain>
    </source>
</reference>
<gene>
    <name evidence="2" type="ORF">O181_072029</name>
</gene>
<proteinExistence type="predicted"/>
<evidence type="ECO:0000313" key="3">
    <source>
        <dbReference type="Proteomes" id="UP000765509"/>
    </source>
</evidence>
<evidence type="ECO:0000256" key="1">
    <source>
        <dbReference type="SAM" id="Coils"/>
    </source>
</evidence>
<keyword evidence="1" id="KW-0175">Coiled coil</keyword>
<dbReference type="EMBL" id="AVOT02037613">
    <property type="protein sequence ID" value="MBW0532314.1"/>
    <property type="molecule type" value="Genomic_DNA"/>
</dbReference>
<name>A0A9Q3IB30_9BASI</name>
<dbReference type="Proteomes" id="UP000765509">
    <property type="component" value="Unassembled WGS sequence"/>
</dbReference>
<evidence type="ECO:0000313" key="2">
    <source>
        <dbReference type="EMBL" id="MBW0532314.1"/>
    </source>
</evidence>
<accession>A0A9Q3IB30</accession>
<keyword evidence="3" id="KW-1185">Reference proteome</keyword>
<comment type="caution">
    <text evidence="2">The sequence shown here is derived from an EMBL/GenBank/DDBJ whole genome shotgun (WGS) entry which is preliminary data.</text>
</comment>
<organism evidence="2 3">
    <name type="scientific">Austropuccinia psidii MF-1</name>
    <dbReference type="NCBI Taxonomy" id="1389203"/>
    <lineage>
        <taxon>Eukaryota</taxon>
        <taxon>Fungi</taxon>
        <taxon>Dikarya</taxon>
        <taxon>Basidiomycota</taxon>
        <taxon>Pucciniomycotina</taxon>
        <taxon>Pucciniomycetes</taxon>
        <taxon>Pucciniales</taxon>
        <taxon>Sphaerophragmiaceae</taxon>
        <taxon>Austropuccinia</taxon>
    </lineage>
</organism>
<dbReference type="AlphaFoldDB" id="A0A9Q3IB30"/>
<feature type="coiled-coil region" evidence="1">
    <location>
        <begin position="5"/>
        <end position="60"/>
    </location>
</feature>